<dbReference type="RefSeq" id="WP_168835589.1">
    <property type="nucleotide sequence ID" value="NZ_JABAIK010000005.1"/>
</dbReference>
<keyword evidence="2" id="KW-0808">Transferase</keyword>
<evidence type="ECO:0000313" key="2">
    <source>
        <dbReference type="EMBL" id="NLS12485.1"/>
    </source>
</evidence>
<comment type="caution">
    <text evidence="2">The sequence shown here is derived from an EMBL/GenBank/DDBJ whole genome shotgun (WGS) entry which is preliminary data.</text>
</comment>
<organism evidence="2 3">
    <name type="scientific">Vibrio agarilyticus</name>
    <dbReference type="NCBI Taxonomy" id="2726741"/>
    <lineage>
        <taxon>Bacteria</taxon>
        <taxon>Pseudomonadati</taxon>
        <taxon>Pseudomonadota</taxon>
        <taxon>Gammaproteobacteria</taxon>
        <taxon>Vibrionales</taxon>
        <taxon>Vibrionaceae</taxon>
        <taxon>Vibrio</taxon>
    </lineage>
</organism>
<dbReference type="Proteomes" id="UP000535589">
    <property type="component" value="Unassembled WGS sequence"/>
</dbReference>
<dbReference type="Pfam" id="PF13524">
    <property type="entry name" value="Glyco_trans_1_2"/>
    <property type="match status" value="1"/>
</dbReference>
<feature type="domain" description="Spore protein YkvP/CgeB glycosyl transferase-like" evidence="1">
    <location>
        <begin position="256"/>
        <end position="390"/>
    </location>
</feature>
<protein>
    <submittedName>
        <fullName evidence="2">Glycosyltransferase family 1 protein</fullName>
    </submittedName>
</protein>
<sequence length="400" mass="45073">MTGNALRAKDENAPNAIMSTTTTGQKMNILFLSHTYIGCHYVVGSHHLSKALAEMGHRVVHIPHPWSSVHQIVRGSRRNLVTGELSPNRWQFQIGGFLPSKWHMLALNFDNHSKNLANEILSYCDEINISTFDYCFVDDPVFCQTCKYLPINKMVYRPTDIYPEMPQGKAYKKADRLLMENSSRVVATNEQILKYHGMEDASNTFVLNNGFDPVHFSSGHRPSTESPSMTSDSDSTNKMLSVCYVGALDKRFDYKLLNAAAAACKEVKFDIYSPSDAGPLNHELPNIHCLGAVDYQTLPSVLTQYDLLIMPFTFDLSNRGRSPMKLFEYAASNVPILAPSYMNTFGIEDVTLYANLDEFIAALKKARINPQLNRDMDILKPHSWTRKAELLLEFVEGDVS</sequence>
<dbReference type="InterPro" id="IPR055259">
    <property type="entry name" value="YkvP/CgeB_Glyco_trans-like"/>
</dbReference>
<dbReference type="AlphaFoldDB" id="A0A7X8TPE4"/>
<dbReference type="SUPFAM" id="SSF53756">
    <property type="entry name" value="UDP-Glycosyltransferase/glycogen phosphorylase"/>
    <property type="match status" value="1"/>
</dbReference>
<dbReference type="Gene3D" id="3.40.50.2000">
    <property type="entry name" value="Glycogen Phosphorylase B"/>
    <property type="match status" value="1"/>
</dbReference>
<reference evidence="2 3" key="1">
    <citation type="submission" date="2020-04" db="EMBL/GenBank/DDBJ databases">
        <title>Vibrio sp. SM6, a novel species isolated from seawater.</title>
        <authorList>
            <person name="Wang X."/>
        </authorList>
    </citation>
    <scope>NUCLEOTIDE SEQUENCE [LARGE SCALE GENOMIC DNA]</scope>
    <source>
        <strain evidence="2 3">SM6</strain>
    </source>
</reference>
<dbReference type="Gene3D" id="3.40.50.11010">
    <property type="match status" value="1"/>
</dbReference>
<dbReference type="EMBL" id="JABAIK010000005">
    <property type="protein sequence ID" value="NLS12485.1"/>
    <property type="molecule type" value="Genomic_DNA"/>
</dbReference>
<keyword evidence="3" id="KW-1185">Reference proteome</keyword>
<accession>A0A7X8TPE4</accession>
<dbReference type="GO" id="GO:0016740">
    <property type="term" value="F:transferase activity"/>
    <property type="evidence" value="ECO:0007669"/>
    <property type="project" value="UniProtKB-KW"/>
</dbReference>
<evidence type="ECO:0000313" key="3">
    <source>
        <dbReference type="Proteomes" id="UP000535589"/>
    </source>
</evidence>
<evidence type="ECO:0000259" key="1">
    <source>
        <dbReference type="Pfam" id="PF13524"/>
    </source>
</evidence>
<proteinExistence type="predicted"/>
<gene>
    <name evidence="2" type="ORF">HGP28_06170</name>
</gene>
<name>A0A7X8TPE4_9VIBR</name>